<dbReference type="AlphaFoldDB" id="A0A517ZNE3"/>
<dbReference type="RefSeq" id="WP_145376264.1">
    <property type="nucleotide sequence ID" value="NZ_CP036276.1"/>
</dbReference>
<keyword evidence="1 5" id="KW-0378">Hydrolase</keyword>
<evidence type="ECO:0000256" key="2">
    <source>
        <dbReference type="PIRSR" id="PIRSR605511-1"/>
    </source>
</evidence>
<dbReference type="InterPro" id="IPR051262">
    <property type="entry name" value="SMP-30/CGR1_Lactonase"/>
</dbReference>
<dbReference type="GO" id="GO:0046872">
    <property type="term" value="F:metal ion binding"/>
    <property type="evidence" value="ECO:0007669"/>
    <property type="project" value="UniProtKB-KW"/>
</dbReference>
<accession>A0A517ZNE3</accession>
<evidence type="ECO:0000313" key="5">
    <source>
        <dbReference type="EMBL" id="QDU43994.1"/>
    </source>
</evidence>
<dbReference type="EC" id="3.1.1.17" evidence="5"/>
<evidence type="ECO:0000256" key="3">
    <source>
        <dbReference type="PIRSR" id="PIRSR605511-2"/>
    </source>
</evidence>
<dbReference type="PANTHER" id="PTHR47572:SF4">
    <property type="entry name" value="LACTONASE DRP35"/>
    <property type="match status" value="1"/>
</dbReference>
<feature type="binding site" evidence="3">
    <location>
        <position position="176"/>
    </location>
    <ligand>
        <name>a divalent metal cation</name>
        <dbReference type="ChEBI" id="CHEBI:60240"/>
    </ligand>
</feature>
<comment type="cofactor">
    <cofactor evidence="3">
        <name>Zn(2+)</name>
        <dbReference type="ChEBI" id="CHEBI:29105"/>
    </cofactor>
    <text evidence="3">Binds 1 divalent metal cation per subunit.</text>
</comment>
<keyword evidence="6" id="KW-1185">Reference proteome</keyword>
<reference evidence="5 6" key="1">
    <citation type="submission" date="2019-02" db="EMBL/GenBank/DDBJ databases">
        <title>Deep-cultivation of Planctomycetes and their phenomic and genomic characterization uncovers novel biology.</title>
        <authorList>
            <person name="Wiegand S."/>
            <person name="Jogler M."/>
            <person name="Boedeker C."/>
            <person name="Pinto D."/>
            <person name="Vollmers J."/>
            <person name="Rivas-Marin E."/>
            <person name="Kohn T."/>
            <person name="Peeters S.H."/>
            <person name="Heuer A."/>
            <person name="Rast P."/>
            <person name="Oberbeckmann S."/>
            <person name="Bunk B."/>
            <person name="Jeske O."/>
            <person name="Meyerdierks A."/>
            <person name="Storesund J.E."/>
            <person name="Kallscheuer N."/>
            <person name="Luecker S."/>
            <person name="Lage O.M."/>
            <person name="Pohl T."/>
            <person name="Merkel B.J."/>
            <person name="Hornburger P."/>
            <person name="Mueller R.-W."/>
            <person name="Bruemmer F."/>
            <person name="Labrenz M."/>
            <person name="Spormann A.M."/>
            <person name="Op den Camp H."/>
            <person name="Overmann J."/>
            <person name="Amann R."/>
            <person name="Jetten M.S.M."/>
            <person name="Mascher T."/>
            <person name="Medema M.H."/>
            <person name="Devos D.P."/>
            <person name="Kaster A.-K."/>
            <person name="Ovreas L."/>
            <person name="Rohde M."/>
            <person name="Galperin M.Y."/>
            <person name="Jogler C."/>
        </authorList>
    </citation>
    <scope>NUCLEOTIDE SEQUENCE [LARGE SCALE GENOMIC DNA]</scope>
    <source>
        <strain evidence="5 6">Mal52</strain>
    </source>
</reference>
<gene>
    <name evidence="5" type="primary">gnl_2</name>
    <name evidence="5" type="ORF">Mal52_24720</name>
</gene>
<dbReference type="Pfam" id="PF08450">
    <property type="entry name" value="SGL"/>
    <property type="match status" value="1"/>
</dbReference>
<feature type="active site" description="Proton donor/acceptor" evidence="2">
    <location>
        <position position="232"/>
    </location>
</feature>
<evidence type="ECO:0000259" key="4">
    <source>
        <dbReference type="Pfam" id="PF08450"/>
    </source>
</evidence>
<protein>
    <submittedName>
        <fullName evidence="5">Gluconolactonase</fullName>
        <ecNumber evidence="5">3.1.1.17</ecNumber>
    </submittedName>
</protein>
<organism evidence="5 6">
    <name type="scientific">Symmachiella dynata</name>
    <dbReference type="NCBI Taxonomy" id="2527995"/>
    <lineage>
        <taxon>Bacteria</taxon>
        <taxon>Pseudomonadati</taxon>
        <taxon>Planctomycetota</taxon>
        <taxon>Planctomycetia</taxon>
        <taxon>Planctomycetales</taxon>
        <taxon>Planctomycetaceae</taxon>
        <taxon>Symmachiella</taxon>
    </lineage>
</organism>
<sequence length="319" mass="33706">MNDTLRWMVFTVGFVGICSLAHGADELPAPADVTTEKVLVVPKYCEGVVFDHQGYGYISWGDTITQFTPDGEHRDWAKTGAPNGHKVLADGTHIVCDASQHAMLHLDANGKILGAVSWQCEGKPLRGPNDLSLDPHGGFYFTDPGGSSDTNPIGTVHYVDTAGKTHLIDEGLAFPNGIVLRPGGKILLVAESKKNRILEYEVLGQGKVGKRRVFADLPAKDEAAGQIDNQPDGMCLDAAGNLYVAHYGMKQVQVLDPTGKLIARYDGGNLTTSNVAFGGSETNTLYITGGLGGEAGGGGLFRIPLGVKGLVILPPKAGE</sequence>
<dbReference type="GO" id="GO:0004341">
    <property type="term" value="F:gluconolactonase activity"/>
    <property type="evidence" value="ECO:0007669"/>
    <property type="project" value="UniProtKB-EC"/>
</dbReference>
<feature type="binding site" evidence="3">
    <location>
        <position position="129"/>
    </location>
    <ligand>
        <name>substrate</name>
    </ligand>
</feature>
<keyword evidence="3" id="KW-0479">Metal-binding</keyword>
<dbReference type="InterPro" id="IPR013658">
    <property type="entry name" value="SGL"/>
</dbReference>
<feature type="binding site" evidence="3">
    <location>
        <position position="232"/>
    </location>
    <ligand>
        <name>a divalent metal cation</name>
        <dbReference type="ChEBI" id="CHEBI:60240"/>
    </ligand>
</feature>
<dbReference type="Gene3D" id="2.120.10.30">
    <property type="entry name" value="TolB, C-terminal domain"/>
    <property type="match status" value="1"/>
</dbReference>
<dbReference type="Proteomes" id="UP000319383">
    <property type="component" value="Chromosome"/>
</dbReference>
<dbReference type="PRINTS" id="PR01790">
    <property type="entry name" value="SMP30FAMILY"/>
</dbReference>
<dbReference type="SUPFAM" id="SSF63829">
    <property type="entry name" value="Calcium-dependent phosphotriesterase"/>
    <property type="match status" value="1"/>
</dbReference>
<dbReference type="PANTHER" id="PTHR47572">
    <property type="entry name" value="LIPOPROTEIN-RELATED"/>
    <property type="match status" value="1"/>
</dbReference>
<dbReference type="KEGG" id="sdyn:Mal52_24720"/>
<proteinExistence type="predicted"/>
<name>A0A517ZNE3_9PLAN</name>
<feature type="domain" description="SMP-30/Gluconolactonase/LRE-like region" evidence="4">
    <location>
        <begin position="61"/>
        <end position="288"/>
    </location>
</feature>
<dbReference type="InterPro" id="IPR005511">
    <property type="entry name" value="SMP-30"/>
</dbReference>
<evidence type="ECO:0000313" key="6">
    <source>
        <dbReference type="Proteomes" id="UP000319383"/>
    </source>
</evidence>
<evidence type="ECO:0000256" key="1">
    <source>
        <dbReference type="ARBA" id="ARBA00022801"/>
    </source>
</evidence>
<dbReference type="InterPro" id="IPR011042">
    <property type="entry name" value="6-blade_b-propeller_TolB-like"/>
</dbReference>
<dbReference type="EMBL" id="CP036276">
    <property type="protein sequence ID" value="QDU43994.1"/>
    <property type="molecule type" value="Genomic_DNA"/>
</dbReference>
<keyword evidence="3" id="KW-0862">Zinc</keyword>